<reference evidence="2 3" key="1">
    <citation type="journal article" date="2005" name="DNA Res.">
        <title>Complete genome sequence of the facultative anaerobic magnetotactic bacterium Magnetospirillum sp. strain AMB-1.</title>
        <authorList>
            <person name="Matsunaga T."/>
            <person name="Okamura Y."/>
            <person name="Fukuda Y."/>
            <person name="Wahyudi A.T."/>
            <person name="Murase Y."/>
            <person name="Takeyama H."/>
        </authorList>
    </citation>
    <scope>NUCLEOTIDE SEQUENCE [LARGE SCALE GENOMIC DNA]</scope>
    <source>
        <strain evidence="3">ATCC 700264 / AMB-1</strain>
    </source>
</reference>
<dbReference type="Gene3D" id="3.90.79.10">
    <property type="entry name" value="Nucleoside Triphosphate Pyrophosphohydrolase"/>
    <property type="match status" value="1"/>
</dbReference>
<organism evidence="2 3">
    <name type="scientific">Paramagnetospirillum magneticum (strain ATCC 700264 / AMB-1)</name>
    <name type="common">Magnetospirillum magneticum</name>
    <dbReference type="NCBI Taxonomy" id="342108"/>
    <lineage>
        <taxon>Bacteria</taxon>
        <taxon>Pseudomonadati</taxon>
        <taxon>Pseudomonadota</taxon>
        <taxon>Alphaproteobacteria</taxon>
        <taxon>Rhodospirillales</taxon>
        <taxon>Magnetospirillaceae</taxon>
        <taxon>Paramagnetospirillum</taxon>
    </lineage>
</organism>
<sequence length="238" mass="25485">MPLTEGKSSTRRADYRRYRELVATRPELFDRPQGGISILLDEADIAAASEVVAKRNQSRGLPAAASSVGVLVEDAYILMLRDAVRFPDGSLGTHNRVIYPNGARGVGVLPLLDGQIVLLKVYRHAIGRSLLEIPRGSVEVGDSLEDTVLREIAEETGGAVIGTAHLGHSFCDTSLSNGGLDYFLAELSGVGEPQLSEGIVDIVQVTPARFAEMVMAGEIKDIHAVNAFSLARLRGLLP</sequence>
<dbReference type="Pfam" id="PF00293">
    <property type="entry name" value="NUDIX"/>
    <property type="match status" value="1"/>
</dbReference>
<dbReference type="PROSITE" id="PS51462">
    <property type="entry name" value="NUDIX"/>
    <property type="match status" value="1"/>
</dbReference>
<evidence type="ECO:0000313" key="3">
    <source>
        <dbReference type="Proteomes" id="UP000007058"/>
    </source>
</evidence>
<evidence type="ECO:0000313" key="2">
    <source>
        <dbReference type="EMBL" id="BAE50334.1"/>
    </source>
</evidence>
<dbReference type="EMBL" id="AP007255">
    <property type="protein sequence ID" value="BAE50334.1"/>
    <property type="molecule type" value="Genomic_DNA"/>
</dbReference>
<dbReference type="AlphaFoldDB" id="Q2W741"/>
<keyword evidence="3" id="KW-1185">Reference proteome</keyword>
<name>Q2W741_PARM1</name>
<dbReference type="RefSeq" id="WP_011383940.1">
    <property type="nucleotide sequence ID" value="NC_007626.1"/>
</dbReference>
<proteinExistence type="predicted"/>
<dbReference type="STRING" id="342108.amb1530"/>
<accession>Q2W741</accession>
<feature type="domain" description="Nudix hydrolase" evidence="1">
    <location>
        <begin position="101"/>
        <end position="227"/>
    </location>
</feature>
<dbReference type="CDD" id="cd03424">
    <property type="entry name" value="NUDIX_ADPRase_Nudt5_UGPPase_Nudt14"/>
    <property type="match status" value="1"/>
</dbReference>
<dbReference type="Proteomes" id="UP000007058">
    <property type="component" value="Chromosome"/>
</dbReference>
<dbReference type="InterPro" id="IPR015797">
    <property type="entry name" value="NUDIX_hydrolase-like_dom_sf"/>
</dbReference>
<dbReference type="InterPro" id="IPR000086">
    <property type="entry name" value="NUDIX_hydrolase_dom"/>
</dbReference>
<dbReference type="KEGG" id="mag:amb1530"/>
<dbReference type="HOGENOM" id="CLU_098305_0_0_5"/>
<dbReference type="GO" id="GO:0016787">
    <property type="term" value="F:hydrolase activity"/>
    <property type="evidence" value="ECO:0007669"/>
    <property type="project" value="UniProtKB-KW"/>
</dbReference>
<evidence type="ECO:0000259" key="1">
    <source>
        <dbReference type="PROSITE" id="PS51462"/>
    </source>
</evidence>
<dbReference type="SUPFAM" id="SSF55811">
    <property type="entry name" value="Nudix"/>
    <property type="match status" value="1"/>
</dbReference>
<gene>
    <name evidence="2" type="ordered locus">amb1530</name>
</gene>
<protein>
    <submittedName>
        <fullName evidence="2">NTP pyrophosphohydrolase including oxidative damage repair enzyme</fullName>
    </submittedName>
</protein>